<dbReference type="RefSeq" id="WP_100424920.1">
    <property type="nucleotide sequence ID" value="NZ_PGEX01000001.1"/>
</dbReference>
<keyword evidence="2" id="KW-0732">Signal</keyword>
<proteinExistence type="predicted"/>
<evidence type="ECO:0000256" key="1">
    <source>
        <dbReference type="SAM" id="MobiDB-lite"/>
    </source>
</evidence>
<evidence type="ECO:0008006" key="5">
    <source>
        <dbReference type="Google" id="ProtNLM"/>
    </source>
</evidence>
<accession>A0A2M9A591</accession>
<dbReference type="PROSITE" id="PS51257">
    <property type="entry name" value="PROKAR_LIPOPROTEIN"/>
    <property type="match status" value="1"/>
</dbReference>
<evidence type="ECO:0000256" key="2">
    <source>
        <dbReference type="SAM" id="SignalP"/>
    </source>
</evidence>
<dbReference type="EMBL" id="PGEX01000001">
    <property type="protein sequence ID" value="PJJ40885.1"/>
    <property type="molecule type" value="Genomic_DNA"/>
</dbReference>
<keyword evidence="4" id="KW-1185">Reference proteome</keyword>
<dbReference type="OrthoDB" id="9800208at2"/>
<feature type="compositionally biased region" description="Low complexity" evidence="1">
    <location>
        <begin position="73"/>
        <end position="94"/>
    </location>
</feature>
<evidence type="ECO:0000313" key="4">
    <source>
        <dbReference type="Proteomes" id="UP000231134"/>
    </source>
</evidence>
<organism evidence="3 4">
    <name type="scientific">Hallerella succinigenes</name>
    <dbReference type="NCBI Taxonomy" id="1896222"/>
    <lineage>
        <taxon>Bacteria</taxon>
        <taxon>Pseudomonadati</taxon>
        <taxon>Fibrobacterota</taxon>
        <taxon>Fibrobacteria</taxon>
        <taxon>Fibrobacterales</taxon>
        <taxon>Fibrobacteraceae</taxon>
        <taxon>Hallerella</taxon>
    </lineage>
</organism>
<sequence length="406" mass="40352">MQKKLMYGLALAAIAGGAFVACGSGDVSGVTSEDKGNVFVYDSSYYVGRVETATNACASDAECAKKANNTVIEESSSSSEITEPGSSSAAVTSSASTEKSSSSAVINFSSASTSSSSTVVSSSSVEIQDDGTVNGTCAPVPATINKGESTTWTFTQVTPAGMAGITAGAQAAYDWSMPSSTEGTANGTGLKKTTATYTESGSYSATLVVDGNTVTCSALQVNGAAITGCSCTADAETVDIAGATATASWKVTGCTSDATITGFAWSAGVTGSDNTGSMTVSAKGDVTPTVTVSNAEGTKQEVTCGTVKVTDSSAPEYEILKANDLVTLPKAGSYTISMGATNPGGCQIWCTSATGESWSASVNGGAATSGTYHAAIEGVSASDCSGTMSLELTGATSEVKCGANWW</sequence>
<name>A0A2M9A591_9BACT</name>
<dbReference type="AlphaFoldDB" id="A0A2M9A591"/>
<dbReference type="Proteomes" id="UP000231134">
    <property type="component" value="Unassembled WGS sequence"/>
</dbReference>
<protein>
    <recommendedName>
        <fullName evidence="5">PKD domain-containing protein</fullName>
    </recommendedName>
</protein>
<comment type="caution">
    <text evidence="3">The sequence shown here is derived from an EMBL/GenBank/DDBJ whole genome shotgun (WGS) entry which is preliminary data.</text>
</comment>
<reference evidence="3 4" key="1">
    <citation type="submission" date="2017-11" db="EMBL/GenBank/DDBJ databases">
        <title>Animal gut microbial communities from fecal samples from Wisconsin, USA.</title>
        <authorList>
            <person name="Neumann A."/>
        </authorList>
    </citation>
    <scope>NUCLEOTIDE SEQUENCE [LARGE SCALE GENOMIC DNA]</scope>
    <source>
        <strain evidence="3 4">UWS3</strain>
    </source>
</reference>
<feature type="chain" id="PRO_5014935396" description="PKD domain-containing protein" evidence="2">
    <location>
        <begin position="21"/>
        <end position="406"/>
    </location>
</feature>
<gene>
    <name evidence="3" type="ORF">BGX16_0837</name>
</gene>
<evidence type="ECO:0000313" key="3">
    <source>
        <dbReference type="EMBL" id="PJJ40885.1"/>
    </source>
</evidence>
<feature type="region of interest" description="Disordered" evidence="1">
    <location>
        <begin position="72"/>
        <end position="94"/>
    </location>
</feature>
<feature type="signal peptide" evidence="2">
    <location>
        <begin position="1"/>
        <end position="20"/>
    </location>
</feature>